<dbReference type="Proteomes" id="UP000587527">
    <property type="component" value="Unassembled WGS sequence"/>
</dbReference>
<evidence type="ECO:0000313" key="4">
    <source>
        <dbReference type="EMBL" id="MBB5871205.1"/>
    </source>
</evidence>
<comment type="caution">
    <text evidence="4">The sequence shown here is derived from an EMBL/GenBank/DDBJ whole genome shotgun (WGS) entry which is preliminary data.</text>
</comment>
<feature type="region of interest" description="Disordered" evidence="1">
    <location>
        <begin position="172"/>
        <end position="195"/>
    </location>
</feature>
<evidence type="ECO:0000256" key="2">
    <source>
        <dbReference type="SAM" id="Phobius"/>
    </source>
</evidence>
<dbReference type="PANTHER" id="PTHR36834">
    <property type="entry name" value="MEMBRANE PROTEIN-RELATED"/>
    <property type="match status" value="1"/>
</dbReference>
<dbReference type="AlphaFoldDB" id="A0A841BU34"/>
<keyword evidence="2" id="KW-0472">Membrane</keyword>
<evidence type="ECO:0000256" key="1">
    <source>
        <dbReference type="SAM" id="MobiDB-lite"/>
    </source>
</evidence>
<keyword evidence="5" id="KW-1185">Reference proteome</keyword>
<feature type="transmembrane region" description="Helical" evidence="2">
    <location>
        <begin position="49"/>
        <end position="67"/>
    </location>
</feature>
<feature type="transmembrane region" description="Helical" evidence="2">
    <location>
        <begin position="88"/>
        <end position="107"/>
    </location>
</feature>
<dbReference type="InterPro" id="IPR053150">
    <property type="entry name" value="Teicoplanin_resist-assoc"/>
</dbReference>
<dbReference type="PANTHER" id="PTHR36834:SF1">
    <property type="entry name" value="INTEGRAL MEMBRANE PROTEIN"/>
    <property type="match status" value="1"/>
</dbReference>
<proteinExistence type="predicted"/>
<evidence type="ECO:0000313" key="5">
    <source>
        <dbReference type="Proteomes" id="UP000587527"/>
    </source>
</evidence>
<feature type="domain" description="VanZ-like" evidence="3">
    <location>
        <begin position="70"/>
        <end position="166"/>
    </location>
</feature>
<gene>
    <name evidence="4" type="ORF">F4553_004584</name>
</gene>
<keyword evidence="2" id="KW-1133">Transmembrane helix</keyword>
<dbReference type="RefSeq" id="WP_184839113.1">
    <property type="nucleotide sequence ID" value="NZ_JACHMN010000002.1"/>
</dbReference>
<name>A0A841BU34_9ACTN</name>
<reference evidence="4 5" key="1">
    <citation type="submission" date="2020-08" db="EMBL/GenBank/DDBJ databases">
        <title>Sequencing the genomes of 1000 actinobacteria strains.</title>
        <authorList>
            <person name="Klenk H.-P."/>
        </authorList>
    </citation>
    <scope>NUCLEOTIDE SEQUENCE [LARGE SCALE GENOMIC DNA]</scope>
    <source>
        <strain evidence="4 5">DSM 45362</strain>
    </source>
</reference>
<sequence length="195" mass="21073">MGRIYARWELIAAVWLAVLILSALAATAAFRWRRSRSHPAPLRDSVAEAALFVGTLPWLVLMVWPTVDATRVELVPLRDLAAQLGDDPIAAAIQITANLVVFAPLGFFGPIRWPALRSWPRLALLGFGGAALVELTQFGLRLGRVSSVDDVLLNGGGMVLAAVLSRRWWASRPAGSDRSGAGRNRRHPARSAPLG</sequence>
<evidence type="ECO:0000259" key="3">
    <source>
        <dbReference type="Pfam" id="PF04892"/>
    </source>
</evidence>
<organism evidence="4 5">
    <name type="scientific">Allocatelliglobosispora scoriae</name>
    <dbReference type="NCBI Taxonomy" id="643052"/>
    <lineage>
        <taxon>Bacteria</taxon>
        <taxon>Bacillati</taxon>
        <taxon>Actinomycetota</taxon>
        <taxon>Actinomycetes</taxon>
        <taxon>Micromonosporales</taxon>
        <taxon>Micromonosporaceae</taxon>
        <taxon>Allocatelliglobosispora</taxon>
    </lineage>
</organism>
<keyword evidence="2" id="KW-0812">Transmembrane</keyword>
<accession>A0A841BU34</accession>
<dbReference type="Pfam" id="PF04892">
    <property type="entry name" value="VanZ"/>
    <property type="match status" value="1"/>
</dbReference>
<dbReference type="EMBL" id="JACHMN010000002">
    <property type="protein sequence ID" value="MBB5871205.1"/>
    <property type="molecule type" value="Genomic_DNA"/>
</dbReference>
<dbReference type="InterPro" id="IPR006976">
    <property type="entry name" value="VanZ-like"/>
</dbReference>
<protein>
    <recommendedName>
        <fullName evidence="3">VanZ-like domain-containing protein</fullName>
    </recommendedName>
</protein>